<reference evidence="2" key="1">
    <citation type="journal article" date="2023" name="PhytoFront">
        <title>Draft Genome Resources of Seven Strains of Tilletia horrida, Causal Agent of Kernel Smut of Rice.</title>
        <authorList>
            <person name="Khanal S."/>
            <person name="Antony Babu S."/>
            <person name="Zhou X.G."/>
        </authorList>
    </citation>
    <scope>NUCLEOTIDE SEQUENCE</scope>
    <source>
        <strain evidence="2">TX3</strain>
    </source>
</reference>
<dbReference type="Gene3D" id="3.50.50.60">
    <property type="entry name" value="FAD/NAD(P)-binding domain"/>
    <property type="match status" value="1"/>
</dbReference>
<dbReference type="GO" id="GO:0005770">
    <property type="term" value="C:late endosome"/>
    <property type="evidence" value="ECO:0007669"/>
    <property type="project" value="TreeGrafter"/>
</dbReference>
<dbReference type="GO" id="GO:0005829">
    <property type="term" value="C:cytosol"/>
    <property type="evidence" value="ECO:0007669"/>
    <property type="project" value="GOC"/>
</dbReference>
<dbReference type="InterPro" id="IPR036188">
    <property type="entry name" value="FAD/NAD-bd_sf"/>
</dbReference>
<gene>
    <name evidence="2" type="ORF">OC842_005435</name>
</gene>
<protein>
    <recommendedName>
        <fullName evidence="1">FAD dependent oxidoreductase domain-containing protein</fullName>
    </recommendedName>
</protein>
<dbReference type="SUPFAM" id="SSF51905">
    <property type="entry name" value="FAD/NAD(P)-binding domain"/>
    <property type="match status" value="1"/>
</dbReference>
<dbReference type="Proteomes" id="UP001176521">
    <property type="component" value="Unassembled WGS sequence"/>
</dbReference>
<accession>A0AAN6G7Y7</accession>
<sequence length="431" mass="46044">MTAPLGKNAGSALGTGDGQQGQRHFAIVGAGVIGAAIAHYIGSHPKRNGALITVYEASSSVAPGASSHAGGFLAANSDLKNWHDPNTRSLAELSFRLHKELAEAHDGTSQWGYRPLHTFEGAADSTKVHNAAPAERLEWLNHGIFPRKPRRIGKPRNTAQVTPGAFCAFLFQHAKTQLGVQVLLNRKVTGIRTTASGKVCSILVSEYGQRSRKTEVTDVIVCAGPWTGATVSQALLPGSPLHTLPFVRSAARVSGWRAHSILFRTAAETGDHALFISELSYRAQDETRAGTPEYYCRADGTVYGCASTDEEELPESVGDVDVDVGEIERLIEQTKIVFLPDVLGGDQIDLVRAAACFMPFSPESWTPIINFSAAHGFGVATGHTCWGITLSLGTGKVMSELIFDGMAASADISELNGERVPDADRKEAEKD</sequence>
<evidence type="ECO:0000313" key="3">
    <source>
        <dbReference type="Proteomes" id="UP001176521"/>
    </source>
</evidence>
<evidence type="ECO:0000259" key="1">
    <source>
        <dbReference type="Pfam" id="PF01266"/>
    </source>
</evidence>
<proteinExistence type="predicted"/>
<comment type="caution">
    <text evidence="2">The sequence shown here is derived from an EMBL/GenBank/DDBJ whole genome shotgun (WGS) entry which is preliminary data.</text>
</comment>
<dbReference type="EMBL" id="JAPDMQ010000388">
    <property type="protein sequence ID" value="KAK0525651.1"/>
    <property type="molecule type" value="Genomic_DNA"/>
</dbReference>
<name>A0AAN6G7Y7_9BASI</name>
<feature type="domain" description="FAD dependent oxidoreductase" evidence="1">
    <location>
        <begin position="25"/>
        <end position="401"/>
    </location>
</feature>
<dbReference type="Gene3D" id="3.30.9.10">
    <property type="entry name" value="D-Amino Acid Oxidase, subunit A, domain 2"/>
    <property type="match status" value="1"/>
</dbReference>
<dbReference type="AlphaFoldDB" id="A0AAN6G7Y7"/>
<evidence type="ECO:0000313" key="2">
    <source>
        <dbReference type="EMBL" id="KAK0525651.1"/>
    </source>
</evidence>
<organism evidence="2 3">
    <name type="scientific">Tilletia horrida</name>
    <dbReference type="NCBI Taxonomy" id="155126"/>
    <lineage>
        <taxon>Eukaryota</taxon>
        <taxon>Fungi</taxon>
        <taxon>Dikarya</taxon>
        <taxon>Basidiomycota</taxon>
        <taxon>Ustilaginomycotina</taxon>
        <taxon>Exobasidiomycetes</taxon>
        <taxon>Tilletiales</taxon>
        <taxon>Tilletiaceae</taxon>
        <taxon>Tilletia</taxon>
    </lineage>
</organism>
<dbReference type="Pfam" id="PF01266">
    <property type="entry name" value="DAO"/>
    <property type="match status" value="1"/>
</dbReference>
<dbReference type="GO" id="GO:0042147">
    <property type="term" value="P:retrograde transport, endosome to Golgi"/>
    <property type="evidence" value="ECO:0007669"/>
    <property type="project" value="TreeGrafter"/>
</dbReference>
<dbReference type="PANTHER" id="PTHR13847:SF150">
    <property type="entry name" value="OXIDOREDUCTASE TDA3-RELATED"/>
    <property type="match status" value="1"/>
</dbReference>
<dbReference type="InterPro" id="IPR006076">
    <property type="entry name" value="FAD-dep_OxRdtase"/>
</dbReference>
<dbReference type="PANTHER" id="PTHR13847">
    <property type="entry name" value="SARCOSINE DEHYDROGENASE-RELATED"/>
    <property type="match status" value="1"/>
</dbReference>
<keyword evidence="3" id="KW-1185">Reference proteome</keyword>